<sequence>MRFLYRIGVARSGLDGIGIYKSVLGVGLAIEVMGEADISKLAGDVWGTVGAVGLELIPKHVDAIDVETAVVALVAHPGVPHSVGRRMLVVLVPLVSQD</sequence>
<proteinExistence type="predicted"/>
<organism evidence="1 2">
    <name type="scientific">Marchantia polymorpha subsp. ruderalis</name>
    <dbReference type="NCBI Taxonomy" id="1480154"/>
    <lineage>
        <taxon>Eukaryota</taxon>
        <taxon>Viridiplantae</taxon>
        <taxon>Streptophyta</taxon>
        <taxon>Embryophyta</taxon>
        <taxon>Marchantiophyta</taxon>
        <taxon>Marchantiopsida</taxon>
        <taxon>Marchantiidae</taxon>
        <taxon>Marchantiales</taxon>
        <taxon>Marchantiaceae</taxon>
        <taxon>Marchantia</taxon>
    </lineage>
</organism>
<dbReference type="Proteomes" id="UP000077202">
    <property type="component" value="Unassembled WGS sequence"/>
</dbReference>
<reference evidence="1" key="1">
    <citation type="submission" date="2016-03" db="EMBL/GenBank/DDBJ databases">
        <title>Mechanisms controlling the formation of the plant cell surface in tip-growing cells are functionally conserved among land plants.</title>
        <authorList>
            <person name="Honkanen S."/>
            <person name="Jones V.A."/>
            <person name="Morieri G."/>
            <person name="Champion C."/>
            <person name="Hetherington A.J."/>
            <person name="Kelly S."/>
            <person name="Saint-Marcoux D."/>
            <person name="Proust H."/>
            <person name="Prescott H."/>
            <person name="Dolan L."/>
        </authorList>
    </citation>
    <scope>NUCLEOTIDE SEQUENCE [LARGE SCALE GENOMIC DNA]</scope>
    <source>
        <tissue evidence="1">Whole gametophyte</tissue>
    </source>
</reference>
<protein>
    <submittedName>
        <fullName evidence="1">Uncharacterized protein</fullName>
    </submittedName>
</protein>
<accession>A0A176VR17</accession>
<comment type="caution">
    <text evidence="1">The sequence shown here is derived from an EMBL/GenBank/DDBJ whole genome shotgun (WGS) entry which is preliminary data.</text>
</comment>
<dbReference type="EMBL" id="LVLJ01002842">
    <property type="protein sequence ID" value="OAE23349.1"/>
    <property type="molecule type" value="Genomic_DNA"/>
</dbReference>
<name>A0A176VR17_MARPO</name>
<evidence type="ECO:0000313" key="1">
    <source>
        <dbReference type="EMBL" id="OAE23349.1"/>
    </source>
</evidence>
<evidence type="ECO:0000313" key="2">
    <source>
        <dbReference type="Proteomes" id="UP000077202"/>
    </source>
</evidence>
<dbReference type="AlphaFoldDB" id="A0A176VR17"/>
<keyword evidence="2" id="KW-1185">Reference proteome</keyword>
<gene>
    <name evidence="1" type="ORF">AXG93_1660s1070</name>
</gene>